<dbReference type="AlphaFoldDB" id="A0AAI9XVV9"/>
<organism evidence="2 3">
    <name type="scientific">Colletotrichum melonis</name>
    <dbReference type="NCBI Taxonomy" id="1209925"/>
    <lineage>
        <taxon>Eukaryota</taxon>
        <taxon>Fungi</taxon>
        <taxon>Dikarya</taxon>
        <taxon>Ascomycota</taxon>
        <taxon>Pezizomycotina</taxon>
        <taxon>Sordariomycetes</taxon>
        <taxon>Hypocreomycetidae</taxon>
        <taxon>Glomerellales</taxon>
        <taxon>Glomerellaceae</taxon>
        <taxon>Colletotrichum</taxon>
        <taxon>Colletotrichum acutatum species complex</taxon>
    </lineage>
</organism>
<dbReference type="EMBL" id="MLGG01000005">
    <property type="protein sequence ID" value="KAK1464940.1"/>
    <property type="molecule type" value="Genomic_DNA"/>
</dbReference>
<feature type="region of interest" description="Disordered" evidence="1">
    <location>
        <begin position="1"/>
        <end position="22"/>
    </location>
</feature>
<protein>
    <submittedName>
        <fullName evidence="2">Uncharacterized protein</fullName>
    </submittedName>
</protein>
<accession>A0AAI9XVV9</accession>
<evidence type="ECO:0000313" key="3">
    <source>
        <dbReference type="Proteomes" id="UP001239795"/>
    </source>
</evidence>
<evidence type="ECO:0000256" key="1">
    <source>
        <dbReference type="SAM" id="MobiDB-lite"/>
    </source>
</evidence>
<feature type="non-terminal residue" evidence="2">
    <location>
        <position position="1"/>
    </location>
</feature>
<reference evidence="2 3" key="1">
    <citation type="submission" date="2016-10" db="EMBL/GenBank/DDBJ databases">
        <title>The genome sequence of Colletotrichum fioriniae PJ7.</title>
        <authorList>
            <person name="Baroncelli R."/>
        </authorList>
    </citation>
    <scope>NUCLEOTIDE SEQUENCE [LARGE SCALE GENOMIC DNA]</scope>
    <source>
        <strain evidence="2">Col 31</strain>
    </source>
</reference>
<comment type="caution">
    <text evidence="2">The sequence shown here is derived from an EMBL/GenBank/DDBJ whole genome shotgun (WGS) entry which is preliminary data.</text>
</comment>
<proteinExistence type="predicted"/>
<keyword evidence="3" id="KW-1185">Reference proteome</keyword>
<sequence length="155" mass="16732">RENSTNRTEETAAQSPDGRILGNTYLSGARNTRHSTVHYSSLSSAIPVKIPYGYSPTQLDQPRAFSMIDISPSEFQQSFHDPPTQGPSTALNIRKKLQVALHPEAIPMAHEVDGGGVGRIDRVPVVCFQDLSPPNHPRSHPPSAAPNGIAFCPGL</sequence>
<dbReference type="Proteomes" id="UP001239795">
    <property type="component" value="Unassembled WGS sequence"/>
</dbReference>
<gene>
    <name evidence="2" type="ORF">CMEL01_12295</name>
</gene>
<name>A0AAI9XVV9_9PEZI</name>
<feature type="compositionally biased region" description="Basic and acidic residues" evidence="1">
    <location>
        <begin position="1"/>
        <end position="10"/>
    </location>
</feature>
<evidence type="ECO:0000313" key="2">
    <source>
        <dbReference type="EMBL" id="KAK1464940.1"/>
    </source>
</evidence>